<accession>A0AAV7LSG7</accession>
<protein>
    <submittedName>
        <fullName evidence="1">Uncharacterized protein</fullName>
    </submittedName>
</protein>
<name>A0AAV7LSG7_PLEWA</name>
<keyword evidence="2" id="KW-1185">Reference proteome</keyword>
<comment type="caution">
    <text evidence="1">The sequence shown here is derived from an EMBL/GenBank/DDBJ whole genome shotgun (WGS) entry which is preliminary data.</text>
</comment>
<proteinExistence type="predicted"/>
<dbReference type="EMBL" id="JANPWB010000015">
    <property type="protein sequence ID" value="KAJ1093524.1"/>
    <property type="molecule type" value="Genomic_DNA"/>
</dbReference>
<sequence length="161" mass="17141">MEQQPKSAGYGITSLRCGTTAQRQSPPSLALAGPSEGEYLTPGLGSNCSKMVRPNMCRRCVAPSSWHSRAATHGATQPNLSRGAECSPLQCHGAPRVSWTPLAPLQRCRVLLLVAVHYCAVGPAAVACEPTSAHRRPIFWYCSCPMGARAPQGDPGQRGSW</sequence>
<reference evidence="1" key="1">
    <citation type="journal article" date="2022" name="bioRxiv">
        <title>Sequencing and chromosome-scale assembly of the giantPleurodeles waltlgenome.</title>
        <authorList>
            <person name="Brown T."/>
            <person name="Elewa A."/>
            <person name="Iarovenko S."/>
            <person name="Subramanian E."/>
            <person name="Araus A.J."/>
            <person name="Petzold A."/>
            <person name="Susuki M."/>
            <person name="Suzuki K.-i.T."/>
            <person name="Hayashi T."/>
            <person name="Toyoda A."/>
            <person name="Oliveira C."/>
            <person name="Osipova E."/>
            <person name="Leigh N.D."/>
            <person name="Simon A."/>
            <person name="Yun M.H."/>
        </authorList>
    </citation>
    <scope>NUCLEOTIDE SEQUENCE</scope>
    <source>
        <strain evidence="1">20211129_DDA</strain>
        <tissue evidence="1">Liver</tissue>
    </source>
</reference>
<evidence type="ECO:0000313" key="1">
    <source>
        <dbReference type="EMBL" id="KAJ1093524.1"/>
    </source>
</evidence>
<gene>
    <name evidence="1" type="ORF">NDU88_006624</name>
</gene>
<dbReference type="Proteomes" id="UP001066276">
    <property type="component" value="Chromosome 11"/>
</dbReference>
<evidence type="ECO:0000313" key="2">
    <source>
        <dbReference type="Proteomes" id="UP001066276"/>
    </source>
</evidence>
<dbReference type="AlphaFoldDB" id="A0AAV7LSG7"/>
<organism evidence="1 2">
    <name type="scientific">Pleurodeles waltl</name>
    <name type="common">Iberian ribbed newt</name>
    <dbReference type="NCBI Taxonomy" id="8319"/>
    <lineage>
        <taxon>Eukaryota</taxon>
        <taxon>Metazoa</taxon>
        <taxon>Chordata</taxon>
        <taxon>Craniata</taxon>
        <taxon>Vertebrata</taxon>
        <taxon>Euteleostomi</taxon>
        <taxon>Amphibia</taxon>
        <taxon>Batrachia</taxon>
        <taxon>Caudata</taxon>
        <taxon>Salamandroidea</taxon>
        <taxon>Salamandridae</taxon>
        <taxon>Pleurodelinae</taxon>
        <taxon>Pleurodeles</taxon>
    </lineage>
</organism>